<keyword evidence="5" id="KW-1185">Reference proteome</keyword>
<dbReference type="Pfam" id="PF20072">
    <property type="entry name" value="DUF6468"/>
    <property type="match status" value="1"/>
</dbReference>
<evidence type="ECO:0000313" key="5">
    <source>
        <dbReference type="Proteomes" id="UP000468901"/>
    </source>
</evidence>
<protein>
    <recommendedName>
        <fullName evidence="3">DUF6468 domain-containing protein</fullName>
    </recommendedName>
</protein>
<feature type="region of interest" description="Disordered" evidence="1">
    <location>
        <begin position="118"/>
        <end position="162"/>
    </location>
</feature>
<gene>
    <name evidence="4" type="ORF">F2P47_13885</name>
</gene>
<sequence>MNFLETGLPFDLLLEGIVSILLVATIGYCAMIDRRLRAMRSGQDGLRDLIGELSAATEQASDAITRLRDASNATGQKLSEHVARGRSLADELAFMLEAGNDIANRLGNIDARRAPAGIVPNLKPASGPRQASAAPARETARAAQPQKSQAQHPLLDLLKRAR</sequence>
<dbReference type="EMBL" id="WESC01000013">
    <property type="protein sequence ID" value="KAB7739094.1"/>
    <property type="molecule type" value="Genomic_DNA"/>
</dbReference>
<evidence type="ECO:0000256" key="2">
    <source>
        <dbReference type="SAM" id="Phobius"/>
    </source>
</evidence>
<reference evidence="4 5" key="1">
    <citation type="submission" date="2019-09" db="EMBL/GenBank/DDBJ databases">
        <title>Parvibaculum sedimenti sp. nov., isolated from sediment.</title>
        <authorList>
            <person name="Wang Y."/>
        </authorList>
    </citation>
    <scope>NUCLEOTIDE SEQUENCE [LARGE SCALE GENOMIC DNA]</scope>
    <source>
        <strain evidence="4 5">HXT-9</strain>
    </source>
</reference>
<feature type="domain" description="DUF6468" evidence="3">
    <location>
        <begin position="39"/>
        <end position="112"/>
    </location>
</feature>
<dbReference type="AlphaFoldDB" id="A0A6N6VFU9"/>
<feature type="transmembrane region" description="Helical" evidence="2">
    <location>
        <begin position="12"/>
        <end position="31"/>
    </location>
</feature>
<feature type="compositionally biased region" description="Low complexity" evidence="1">
    <location>
        <begin position="129"/>
        <end position="146"/>
    </location>
</feature>
<dbReference type="Proteomes" id="UP000468901">
    <property type="component" value="Unassembled WGS sequence"/>
</dbReference>
<keyword evidence="2" id="KW-1133">Transmembrane helix</keyword>
<evidence type="ECO:0000259" key="3">
    <source>
        <dbReference type="Pfam" id="PF20072"/>
    </source>
</evidence>
<dbReference type="InterPro" id="IPR045531">
    <property type="entry name" value="DUF6468"/>
</dbReference>
<evidence type="ECO:0000256" key="1">
    <source>
        <dbReference type="SAM" id="MobiDB-lite"/>
    </source>
</evidence>
<keyword evidence="2" id="KW-0812">Transmembrane</keyword>
<name>A0A6N6VFU9_9HYPH</name>
<accession>A0A6N6VFU9</accession>
<proteinExistence type="predicted"/>
<organism evidence="4 5">
    <name type="scientific">Parvibaculum sedimenti</name>
    <dbReference type="NCBI Taxonomy" id="2608632"/>
    <lineage>
        <taxon>Bacteria</taxon>
        <taxon>Pseudomonadati</taxon>
        <taxon>Pseudomonadota</taxon>
        <taxon>Alphaproteobacteria</taxon>
        <taxon>Hyphomicrobiales</taxon>
        <taxon>Parvibaculaceae</taxon>
        <taxon>Parvibaculum</taxon>
    </lineage>
</organism>
<evidence type="ECO:0000313" key="4">
    <source>
        <dbReference type="EMBL" id="KAB7739094.1"/>
    </source>
</evidence>
<dbReference type="RefSeq" id="WP_152216977.1">
    <property type="nucleotide sequence ID" value="NZ_JBAQYD010000126.1"/>
</dbReference>
<comment type="caution">
    <text evidence="4">The sequence shown here is derived from an EMBL/GenBank/DDBJ whole genome shotgun (WGS) entry which is preliminary data.</text>
</comment>
<keyword evidence="2" id="KW-0472">Membrane</keyword>